<dbReference type="InterPro" id="IPR025836">
    <property type="entry name" value="Zn_knuckle_CX2CX4HX4C"/>
</dbReference>
<sequence length="352" mass="40438">MEEELANLNLIDEEEDAFHEAMVVDQNYQFSLVGRCLTDSVVHFPSLCNTMVDLWHPIGRICISDLGEKRFLFQFFHDVDVQKVLSGTPRFFNNHLLFLQQIQIGEYPLIVSLYLSEFWVQIPDLPPGLMTETMAKQVGDILGQFLEYDTSILTMGIKKFMRIRIRLDVIILLKRKMKIQIGKDRTVYARFQYEKLSLFYFICGKLSHGESFCPFWIRIEPSKIVFGWDISLRVVVRWQNATVSKWLHEANGSECRLLDMERDTKGRISGEERDTGSNNRGDMEKSRELNGAGSDNGPMDLVLIEENEPLLSMEGKKRQRVVGDTIISSENNIEGGLHDITASSAGWSNIMQ</sequence>
<protein>
    <recommendedName>
        <fullName evidence="6">DUF4283 domain-containing protein</fullName>
    </recommendedName>
</protein>
<dbReference type="InterPro" id="IPR040256">
    <property type="entry name" value="At4g02000-like"/>
</dbReference>
<dbReference type="Pfam" id="PF14111">
    <property type="entry name" value="DUF4283"/>
    <property type="match status" value="1"/>
</dbReference>
<comment type="caution">
    <text evidence="4">The sequence shown here is derived from an EMBL/GenBank/DDBJ whole genome shotgun (WGS) entry which is preliminary data.</text>
</comment>
<evidence type="ECO:0000313" key="5">
    <source>
        <dbReference type="Proteomes" id="UP000593560"/>
    </source>
</evidence>
<accession>A0A7J9HND9</accession>
<dbReference type="PANTHER" id="PTHR31286:SF153">
    <property type="entry name" value="DUF4283 DOMAIN PROTEIN"/>
    <property type="match status" value="1"/>
</dbReference>
<evidence type="ECO:0008006" key="6">
    <source>
        <dbReference type="Google" id="ProtNLM"/>
    </source>
</evidence>
<dbReference type="EMBL" id="JABFAD010000010">
    <property type="protein sequence ID" value="MBA0810904.1"/>
    <property type="molecule type" value="Genomic_DNA"/>
</dbReference>
<proteinExistence type="predicted"/>
<dbReference type="AlphaFoldDB" id="A0A7J9HND9"/>
<feature type="compositionally biased region" description="Basic and acidic residues" evidence="1">
    <location>
        <begin position="266"/>
        <end position="288"/>
    </location>
</feature>
<dbReference type="Pfam" id="PF14392">
    <property type="entry name" value="zf-CCHC_4"/>
    <property type="match status" value="1"/>
</dbReference>
<feature type="domain" description="DUF4283" evidence="2">
    <location>
        <begin position="26"/>
        <end position="101"/>
    </location>
</feature>
<keyword evidence="5" id="KW-1185">Reference proteome</keyword>
<evidence type="ECO:0000256" key="1">
    <source>
        <dbReference type="SAM" id="MobiDB-lite"/>
    </source>
</evidence>
<gene>
    <name evidence="4" type="ORF">Gohar_002850</name>
</gene>
<dbReference type="OrthoDB" id="1029220at2759"/>
<evidence type="ECO:0000313" key="4">
    <source>
        <dbReference type="EMBL" id="MBA0810904.1"/>
    </source>
</evidence>
<organism evidence="4 5">
    <name type="scientific">Gossypium harknessii</name>
    <dbReference type="NCBI Taxonomy" id="34285"/>
    <lineage>
        <taxon>Eukaryota</taxon>
        <taxon>Viridiplantae</taxon>
        <taxon>Streptophyta</taxon>
        <taxon>Embryophyta</taxon>
        <taxon>Tracheophyta</taxon>
        <taxon>Spermatophyta</taxon>
        <taxon>Magnoliopsida</taxon>
        <taxon>eudicotyledons</taxon>
        <taxon>Gunneridae</taxon>
        <taxon>Pentapetalae</taxon>
        <taxon>rosids</taxon>
        <taxon>malvids</taxon>
        <taxon>Malvales</taxon>
        <taxon>Malvaceae</taxon>
        <taxon>Malvoideae</taxon>
        <taxon>Gossypium</taxon>
    </lineage>
</organism>
<dbReference type="Proteomes" id="UP000593560">
    <property type="component" value="Unassembled WGS sequence"/>
</dbReference>
<evidence type="ECO:0000259" key="2">
    <source>
        <dbReference type="Pfam" id="PF14111"/>
    </source>
</evidence>
<dbReference type="PANTHER" id="PTHR31286">
    <property type="entry name" value="GLYCINE-RICH CELL WALL STRUCTURAL PROTEIN 1.8-LIKE"/>
    <property type="match status" value="1"/>
</dbReference>
<feature type="domain" description="Zinc knuckle CX2CX4HX4C" evidence="3">
    <location>
        <begin position="173"/>
        <end position="215"/>
    </location>
</feature>
<evidence type="ECO:0000259" key="3">
    <source>
        <dbReference type="Pfam" id="PF14392"/>
    </source>
</evidence>
<name>A0A7J9HND9_9ROSI</name>
<dbReference type="InterPro" id="IPR025558">
    <property type="entry name" value="DUF4283"/>
</dbReference>
<reference evidence="4 5" key="1">
    <citation type="journal article" date="2019" name="Genome Biol. Evol.">
        <title>Insights into the evolution of the New World diploid cottons (Gossypium, subgenus Houzingenia) based on genome sequencing.</title>
        <authorList>
            <person name="Grover C.E."/>
            <person name="Arick M.A. 2nd"/>
            <person name="Thrash A."/>
            <person name="Conover J.L."/>
            <person name="Sanders W.S."/>
            <person name="Peterson D.G."/>
            <person name="Frelichowski J.E."/>
            <person name="Scheffler J.A."/>
            <person name="Scheffler B.E."/>
            <person name="Wendel J.F."/>
        </authorList>
    </citation>
    <scope>NUCLEOTIDE SEQUENCE [LARGE SCALE GENOMIC DNA]</scope>
    <source>
        <strain evidence="4">0</strain>
        <tissue evidence="4">Leaf</tissue>
    </source>
</reference>
<feature type="region of interest" description="Disordered" evidence="1">
    <location>
        <begin position="266"/>
        <end position="298"/>
    </location>
</feature>